<dbReference type="eggNOG" id="COG0823">
    <property type="taxonomic scope" value="Bacteria"/>
</dbReference>
<dbReference type="InterPro" id="IPR011042">
    <property type="entry name" value="6-blade_b-propeller_TolB-like"/>
</dbReference>
<evidence type="ECO:0000313" key="4">
    <source>
        <dbReference type="Proteomes" id="UP000002743"/>
    </source>
</evidence>
<organism evidence="3 4">
    <name type="scientific">Methylovorus glucosotrophus (strain SIP3-4)</name>
    <dbReference type="NCBI Taxonomy" id="582744"/>
    <lineage>
        <taxon>Bacteria</taxon>
        <taxon>Pseudomonadati</taxon>
        <taxon>Pseudomonadota</taxon>
        <taxon>Betaproteobacteria</taxon>
        <taxon>Nitrosomonadales</taxon>
        <taxon>Methylophilaceae</taxon>
        <taxon>Methylovorus</taxon>
    </lineage>
</organism>
<dbReference type="InterPro" id="IPR018511">
    <property type="entry name" value="Hemolysin-typ_Ca-bd_CS"/>
</dbReference>
<dbReference type="SUPFAM" id="SSF82171">
    <property type="entry name" value="DPP6 N-terminal domain-like"/>
    <property type="match status" value="1"/>
</dbReference>
<evidence type="ECO:0000256" key="2">
    <source>
        <dbReference type="ARBA" id="ARBA00022525"/>
    </source>
</evidence>
<dbReference type="KEGG" id="mei:Msip34_1243"/>
<comment type="subcellular location">
    <subcellularLocation>
        <location evidence="1">Secreted</location>
    </subcellularLocation>
</comment>
<dbReference type="Proteomes" id="UP000002743">
    <property type="component" value="Chromosome"/>
</dbReference>
<reference evidence="3 4" key="2">
    <citation type="journal article" date="2011" name="J. Bacteriol.">
        <title>Genomes of three methylotrophs from a single niche uncover genetic and metabolic divergence of Methylophilaceae.</title>
        <authorList>
            <person name="Lapidus A."/>
            <person name="Clum A."/>
            <person name="Labutti K."/>
            <person name="Kaluzhnaya M.G."/>
            <person name="Lim S."/>
            <person name="Beck D.A."/>
            <person name="Glavina Del Rio T."/>
            <person name="Nolan M."/>
            <person name="Mavromatis K."/>
            <person name="Huntemann M."/>
            <person name="Lucas S."/>
            <person name="Lidstrom M.E."/>
            <person name="Ivanova N."/>
            <person name="Chistoserdova L."/>
        </authorList>
    </citation>
    <scope>NUCLEOTIDE SEQUENCE [LARGE SCALE GENOMIC DNA]</scope>
    <source>
        <strain evidence="3 4">SIP3-4</strain>
    </source>
</reference>
<dbReference type="InterPro" id="IPR050557">
    <property type="entry name" value="RTX_toxin/Mannuronan_C5-epim"/>
</dbReference>
<dbReference type="PANTHER" id="PTHR38340">
    <property type="entry name" value="S-LAYER PROTEIN"/>
    <property type="match status" value="1"/>
</dbReference>
<proteinExistence type="predicted"/>
<keyword evidence="4" id="KW-1185">Reference proteome</keyword>
<protein>
    <submittedName>
        <fullName evidence="3">Hemolysin-type calcium-binding region</fullName>
    </submittedName>
</protein>
<dbReference type="GO" id="GO:0005576">
    <property type="term" value="C:extracellular region"/>
    <property type="evidence" value="ECO:0007669"/>
    <property type="project" value="UniProtKB-SubCell"/>
</dbReference>
<reference evidence="4" key="1">
    <citation type="submission" date="2009-07" db="EMBL/GenBank/DDBJ databases">
        <title>Complete sequence of chromosome of Methylovorus sp. SIP3-4.</title>
        <authorList>
            <person name="Lucas S."/>
            <person name="Copeland A."/>
            <person name="Lapidus A."/>
            <person name="Glavina del Rio T."/>
            <person name="Tice H."/>
            <person name="Bruce D."/>
            <person name="Goodwin L."/>
            <person name="Pitluck S."/>
            <person name="Clum A."/>
            <person name="Larimer F."/>
            <person name="Land M."/>
            <person name="Hauser L."/>
            <person name="Kyrpides N."/>
            <person name="Mikhailova N."/>
            <person name="Kayluzhnaya M."/>
            <person name="Chistoserdova L."/>
        </authorList>
    </citation>
    <scope>NUCLEOTIDE SEQUENCE [LARGE SCALE GENOMIC DNA]</scope>
    <source>
        <strain evidence="4">SIP3-4</strain>
    </source>
</reference>
<accession>C6XD64</accession>
<name>C6XD64_METGS</name>
<dbReference type="RefSeq" id="WP_015829979.1">
    <property type="nucleotide sequence ID" value="NC_012969.1"/>
</dbReference>
<dbReference type="PROSITE" id="PS00330">
    <property type="entry name" value="HEMOLYSIN_CALCIUM"/>
    <property type="match status" value="12"/>
</dbReference>
<evidence type="ECO:0000256" key="1">
    <source>
        <dbReference type="ARBA" id="ARBA00004613"/>
    </source>
</evidence>
<gene>
    <name evidence="3" type="ordered locus">Msip34_1243</name>
</gene>
<dbReference type="Gene3D" id="2.120.10.30">
    <property type="entry name" value="TolB, C-terminal domain"/>
    <property type="match status" value="1"/>
</dbReference>
<dbReference type="GO" id="GO:0005509">
    <property type="term" value="F:calcium ion binding"/>
    <property type="evidence" value="ECO:0007669"/>
    <property type="project" value="InterPro"/>
</dbReference>
<dbReference type="PRINTS" id="PR00313">
    <property type="entry name" value="CABNDNGRPT"/>
</dbReference>
<dbReference type="HOGENOM" id="CLU_238184_0_0_4"/>
<dbReference type="EMBL" id="CP001674">
    <property type="protein sequence ID" value="ACT50489.1"/>
    <property type="molecule type" value="Genomic_DNA"/>
</dbReference>
<keyword evidence="2" id="KW-0964">Secreted</keyword>
<dbReference type="InterPro" id="IPR001343">
    <property type="entry name" value="Hemolysn_Ca-bd"/>
</dbReference>
<dbReference type="Gene3D" id="2.150.10.10">
    <property type="entry name" value="Serralysin-like metalloprotease, C-terminal"/>
    <property type="match status" value="8"/>
</dbReference>
<dbReference type="InterPro" id="IPR011659">
    <property type="entry name" value="WD40"/>
</dbReference>
<dbReference type="OrthoDB" id="8538764at2"/>
<evidence type="ECO:0000313" key="3">
    <source>
        <dbReference type="EMBL" id="ACT50489.1"/>
    </source>
</evidence>
<dbReference type="SUPFAM" id="SSF51120">
    <property type="entry name" value="beta-Roll"/>
    <property type="match status" value="10"/>
</dbReference>
<dbReference type="InterPro" id="IPR011049">
    <property type="entry name" value="Serralysin-like_metalloprot_C"/>
</dbReference>
<dbReference type="eggNOG" id="COG2931">
    <property type="taxonomic scope" value="Bacteria"/>
</dbReference>
<dbReference type="Pfam" id="PF07676">
    <property type="entry name" value="PD40"/>
    <property type="match status" value="1"/>
</dbReference>
<dbReference type="STRING" id="582744.Msip34_1243"/>
<sequence length="1800" mass="184141">MANFSYSSLSAFNFADINQQLDNGSTELDNAFALLESSGDLQNVEYSNTRITGNYGEWNVVIRGNNFNNQNPVITSYLVSNAAGTVLKLSGRVDPDTGGVLTSISVATANISVNYAGSFRINADGDIVSGRVTTYQISTSTYKIVVSGNMYIDVDSGDLTSGVITRLSIEGSDGEYFFANNISILAANFDPLTDADRDLQSLFDAMSKAGNDVIVGGGGNDSIAGGAGNDTLRGGAGDDTLDGGVGADSLAGGAGGDLYIVDSIKDKVVEGKDAGQDTIESSVSYTLSANVETLQLTGSLDINAAGNTLANTLIGNSGANILNGGIGADTLQGGDGNDTYVVDNAGDVVTESEDEGTDTIRIAIATKGGSYSLGDHIENGILANSVAFSLIGNDLNNSLTGNAAANTLDGGIGNDSLLGGAGNDRLLGGTGDDTLDGGVGNDTMDGGEGSDVYVVNAAGDVIADSGTGVSDIDVVQSTVSYILNEDIENLILSGKGKLSGTGNAQNNLITGNTGANRLDGGAGDDTLYGGLGADTLIGGLGADQLEGGAGNDTYEVDDIGDTITELANEGTDLVKSSIDYTLGDYLENLILTGTDHINATGNSLSNTLIGNDGNNVLMGGAGVDVLKGGKGDDTYQVNLISSGTGSKMVAKLEDSVSEAAAVSGGDDTLTLQGTVSGLSKATVLTLATGLEHLDASGTGDTWLNLTGNAANNALTGNDANNILRGLAGNDSLSGGAGADTLYGGLGNDALSGGDGADVFVFDSKLSAANVDTIDDFEVGVDRLQLDEAIFGKLVAKGLTSDNLLVVNGNPQAQDANDYLIFDEEDGSLYYDKDGSGVGAAIKIGILQNLNGTLSANDFSSSVALASSVTYSLSPSQLNLTLTGSSNINGTGNAFGNVINGNSGTNALSGGAGNDTLYGNEGNDSLDGGAGADSLLGGAGDDTYIIDNLSDTIVEFSDQGIDTVKSSLVSYQLAYNLENLTLLNTAYSGSGNAANNYITGTSGFNVLSGNDGDDTLDGVSGGDSLLGGDGDDVYIINNAGYRVVEFEDEGQDTIISRISYSLEDTDGTGVNGGNVENLILAGSADINGTGNELDNQITGNTGKNLLSGGLGNDTLDGVAGADTLKGGAGDDVYFVDNIDDVIIEESTSYSSQFTQGHYSNDTPSISADGRYVMFDSYNEFSFGSRTLAVDVFLKDMQTGELSKVSDYSQAFAGEISSDGRYAMYISQGSMDGDTNYELDVYIKDLLTGETIIASSNEQNVLGDESVVGDAKFSSDNTYVVFSSYSDGLVAGNSYPGSDVYVKNLSTGELTRVSTDSSGNPGNNTSIWSSISSDGRYVVFHSLASNLSSSDTNNELDVYWKDTQTNQTYLVSSSASGVVGNAKSWYGSISPDGKWVVFESQASNLVENDTNNSTDIFLKNIQTGEIQRISTNGSSEQANFHSGDASFSADGRYVIFTSGASNLVEGDTNGRADIFIKDLLTGGIQLVSTNSLGQLANGSSSIASISDNGRYVVFISEANNLVDGDLNYNSDVFVKDLQTGEVKIASVEHIAVQGGTDTVNSSVSYTLGAHIENLNLIGSLAINGSGNELNNTLVGNAAANSLYGNAGDDSVVGGGGIDQLFGGAGNDTLIGAGSLYGNDGDDHLVGAGINNDLLMGGQGNDYLNGDGGVINTLMGNEGNDTLVGSNGADFMWGGTDADVFLIGAITGGADVIGDFNTAELDRIGLSKDAMNGLGNMGTLDTSVFESGDGLVAANTEDGRIIYNTSAGHIYYDQDGVGGENPVLIAILTDKPQLDSSVFFIEQ</sequence>
<dbReference type="PANTHER" id="PTHR38340:SF1">
    <property type="entry name" value="S-LAYER PROTEIN"/>
    <property type="match status" value="1"/>
</dbReference>
<dbReference type="Pfam" id="PF00353">
    <property type="entry name" value="HemolysinCabind"/>
    <property type="match status" value="12"/>
</dbReference>